<dbReference type="PROSITE" id="PS01153">
    <property type="entry name" value="NOL1_NOP2_SUN"/>
    <property type="match status" value="1"/>
</dbReference>
<dbReference type="NCBIfam" id="NF011494">
    <property type="entry name" value="PRK14902.1"/>
    <property type="match status" value="1"/>
</dbReference>
<dbReference type="EC" id="2.1.1.176" evidence="4"/>
<dbReference type="Gene3D" id="3.30.70.1170">
    <property type="entry name" value="Sun protein, domain 3"/>
    <property type="match status" value="1"/>
</dbReference>
<evidence type="ECO:0000256" key="7">
    <source>
        <dbReference type="ARBA" id="ARBA00022603"/>
    </source>
</evidence>
<gene>
    <name evidence="16" type="ORF">SE37_14880</name>
</gene>
<dbReference type="CDD" id="cd02440">
    <property type="entry name" value="AdoMet_MTases"/>
    <property type="match status" value="1"/>
</dbReference>
<dbReference type="AlphaFoldDB" id="A0A0C1QSD7"/>
<protein>
    <recommendedName>
        <fullName evidence="4">16S rRNA (cytosine(967)-C(5))-methyltransferase</fullName>
        <ecNumber evidence="4">2.1.1.176</ecNumber>
    </recommendedName>
    <alternativeName>
        <fullName evidence="11">16S rRNA m5C967 methyltransferase</fullName>
    </alternativeName>
    <alternativeName>
        <fullName evidence="12">rRNA (cytosine-C(5)-)-methyltransferase RsmB</fullName>
    </alternativeName>
</protein>
<dbReference type="Pfam" id="PF01029">
    <property type="entry name" value="NusB"/>
    <property type="match status" value="1"/>
</dbReference>
<dbReference type="GO" id="GO:0003723">
    <property type="term" value="F:RNA binding"/>
    <property type="evidence" value="ECO:0007669"/>
    <property type="project" value="UniProtKB-UniRule"/>
</dbReference>
<keyword evidence="10 14" id="KW-0694">RNA-binding</keyword>
<dbReference type="InterPro" id="IPR006027">
    <property type="entry name" value="NusB_RsmB_TIM44"/>
</dbReference>
<dbReference type="InterPro" id="IPR035926">
    <property type="entry name" value="NusB-like_sf"/>
</dbReference>
<dbReference type="GO" id="GO:0006355">
    <property type="term" value="P:regulation of DNA-templated transcription"/>
    <property type="evidence" value="ECO:0007669"/>
    <property type="project" value="InterPro"/>
</dbReference>
<organism evidence="16 17">
    <name type="scientific">Geobacter soli</name>
    <dbReference type="NCBI Taxonomy" id="1510391"/>
    <lineage>
        <taxon>Bacteria</taxon>
        <taxon>Pseudomonadati</taxon>
        <taxon>Thermodesulfobacteriota</taxon>
        <taxon>Desulfuromonadia</taxon>
        <taxon>Geobacterales</taxon>
        <taxon>Geobacteraceae</taxon>
        <taxon>Geobacter</taxon>
    </lineage>
</organism>
<dbReference type="PANTHER" id="PTHR22807:SF61">
    <property type="entry name" value="NOL1_NOP2_SUN FAMILY PROTEIN _ ANTITERMINATION NUSB DOMAIN-CONTAINING PROTEIN"/>
    <property type="match status" value="1"/>
</dbReference>
<dbReference type="GO" id="GO:0008649">
    <property type="term" value="F:rRNA methyltransferase activity"/>
    <property type="evidence" value="ECO:0007669"/>
    <property type="project" value="InterPro"/>
</dbReference>
<dbReference type="EMBL" id="JXBL01000001">
    <property type="protein sequence ID" value="KIE43817.1"/>
    <property type="molecule type" value="Genomic_DNA"/>
</dbReference>
<keyword evidence="9 14" id="KW-0949">S-adenosyl-L-methionine</keyword>
<evidence type="ECO:0000313" key="17">
    <source>
        <dbReference type="Proteomes" id="UP000031433"/>
    </source>
</evidence>
<evidence type="ECO:0000256" key="14">
    <source>
        <dbReference type="PROSITE-ProRule" id="PRU01023"/>
    </source>
</evidence>
<dbReference type="Pfam" id="PF22458">
    <property type="entry name" value="RsmF-B_ferredox"/>
    <property type="match status" value="1"/>
</dbReference>
<feature type="active site" description="Nucleophile" evidence="14">
    <location>
        <position position="385"/>
    </location>
</feature>
<dbReference type="InterPro" id="IPR054728">
    <property type="entry name" value="RsmB-like_ferredoxin"/>
</dbReference>
<evidence type="ECO:0000256" key="6">
    <source>
        <dbReference type="ARBA" id="ARBA00022552"/>
    </source>
</evidence>
<evidence type="ECO:0000256" key="1">
    <source>
        <dbReference type="ARBA" id="ARBA00002724"/>
    </source>
</evidence>
<dbReference type="SUPFAM" id="SSF48013">
    <property type="entry name" value="NusB-like"/>
    <property type="match status" value="1"/>
</dbReference>
<feature type="binding site" evidence="14">
    <location>
        <position position="288"/>
    </location>
    <ligand>
        <name>S-adenosyl-L-methionine</name>
        <dbReference type="ChEBI" id="CHEBI:59789"/>
    </ligand>
</feature>
<dbReference type="InterPro" id="IPR001678">
    <property type="entry name" value="MeTrfase_RsmB-F_NOP2_dom"/>
</dbReference>
<comment type="catalytic activity">
    <reaction evidence="13">
        <text>cytidine(967) in 16S rRNA + S-adenosyl-L-methionine = 5-methylcytidine(967) in 16S rRNA + S-adenosyl-L-homocysteine + H(+)</text>
        <dbReference type="Rhea" id="RHEA:42748"/>
        <dbReference type="Rhea" id="RHEA-COMP:10219"/>
        <dbReference type="Rhea" id="RHEA-COMP:10220"/>
        <dbReference type="ChEBI" id="CHEBI:15378"/>
        <dbReference type="ChEBI" id="CHEBI:57856"/>
        <dbReference type="ChEBI" id="CHEBI:59789"/>
        <dbReference type="ChEBI" id="CHEBI:74483"/>
        <dbReference type="ChEBI" id="CHEBI:82748"/>
        <dbReference type="EC" id="2.1.1.176"/>
    </reaction>
</comment>
<dbReference type="PANTHER" id="PTHR22807">
    <property type="entry name" value="NOP2 YEAST -RELATED NOL1/NOP2/FMU SUN DOMAIN-CONTAINING"/>
    <property type="match status" value="1"/>
</dbReference>
<keyword evidence="8 14" id="KW-0808">Transferase</keyword>
<dbReference type="InterPro" id="IPR029063">
    <property type="entry name" value="SAM-dependent_MTases_sf"/>
</dbReference>
<dbReference type="InterPro" id="IPR018314">
    <property type="entry name" value="RsmB/NOL1/NOP2-like_CS"/>
</dbReference>
<reference evidence="16 17" key="1">
    <citation type="submission" date="2015-01" db="EMBL/GenBank/DDBJ databases">
        <title>Genome sequence of the anaerobic bacterium Geobacter soli GSS01, a dissimilatory Fe(III) reducer from soil.</title>
        <authorList>
            <person name="Yang G."/>
            <person name="Zhou S."/>
        </authorList>
    </citation>
    <scope>NUCLEOTIDE SEQUENCE [LARGE SCALE GENOMIC DNA]</scope>
    <source>
        <strain evidence="16 17">GSS01</strain>
    </source>
</reference>
<evidence type="ECO:0000256" key="13">
    <source>
        <dbReference type="ARBA" id="ARBA00047283"/>
    </source>
</evidence>
<feature type="binding site" evidence="14">
    <location>
        <position position="332"/>
    </location>
    <ligand>
        <name>S-adenosyl-L-methionine</name>
        <dbReference type="ChEBI" id="CHEBI:59789"/>
    </ligand>
</feature>
<comment type="caution">
    <text evidence="14">Lacks conserved residue(s) required for the propagation of feature annotation.</text>
</comment>
<dbReference type="RefSeq" id="WP_039647633.1">
    <property type="nucleotide sequence ID" value="NZ_JXBL01000001.1"/>
</dbReference>
<dbReference type="FunFam" id="3.40.50.150:FF:000257">
    <property type="entry name" value="16S rRNA methyltransferase"/>
    <property type="match status" value="1"/>
</dbReference>
<evidence type="ECO:0000256" key="12">
    <source>
        <dbReference type="ARBA" id="ARBA00031088"/>
    </source>
</evidence>
<feature type="binding site" evidence="14">
    <location>
        <position position="315"/>
    </location>
    <ligand>
        <name>S-adenosyl-L-methionine</name>
        <dbReference type="ChEBI" id="CHEBI:59789"/>
    </ligand>
</feature>
<dbReference type="InterPro" id="IPR023267">
    <property type="entry name" value="RCMT"/>
</dbReference>
<keyword evidence="17" id="KW-1185">Reference proteome</keyword>
<evidence type="ECO:0000256" key="11">
    <source>
        <dbReference type="ARBA" id="ARBA00030399"/>
    </source>
</evidence>
<dbReference type="PROSITE" id="PS51686">
    <property type="entry name" value="SAM_MT_RSMB_NOP"/>
    <property type="match status" value="1"/>
</dbReference>
<comment type="caution">
    <text evidence="16">The sequence shown here is derived from an EMBL/GenBank/DDBJ whole genome shotgun (WGS) entry which is preliminary data.</text>
</comment>
<evidence type="ECO:0000256" key="2">
    <source>
        <dbReference type="ARBA" id="ARBA00004496"/>
    </source>
</evidence>
<evidence type="ECO:0000256" key="10">
    <source>
        <dbReference type="ARBA" id="ARBA00022884"/>
    </source>
</evidence>
<dbReference type="SUPFAM" id="SSF53335">
    <property type="entry name" value="S-adenosyl-L-methionine-dependent methyltransferases"/>
    <property type="match status" value="1"/>
</dbReference>
<dbReference type="Pfam" id="PF01189">
    <property type="entry name" value="Methyltr_RsmB-F"/>
    <property type="match status" value="1"/>
</dbReference>
<evidence type="ECO:0000256" key="5">
    <source>
        <dbReference type="ARBA" id="ARBA00022490"/>
    </source>
</evidence>
<comment type="function">
    <text evidence="1">Specifically methylates the cytosine at position 967 (m5C967) of 16S rRNA.</text>
</comment>
<keyword evidence="5" id="KW-0963">Cytoplasm</keyword>
<keyword evidence="6" id="KW-0698">rRNA processing</keyword>
<comment type="subcellular location">
    <subcellularLocation>
        <location evidence="2">Cytoplasm</location>
    </subcellularLocation>
</comment>
<evidence type="ECO:0000259" key="15">
    <source>
        <dbReference type="PROSITE" id="PS51686"/>
    </source>
</evidence>
<dbReference type="Proteomes" id="UP000031433">
    <property type="component" value="Unassembled WGS sequence"/>
</dbReference>
<proteinExistence type="inferred from homology"/>
<name>A0A0C1QSD7_9BACT</name>
<evidence type="ECO:0000256" key="4">
    <source>
        <dbReference type="ARBA" id="ARBA00012140"/>
    </source>
</evidence>
<feature type="domain" description="SAM-dependent MTase RsmB/NOP-type" evidence="15">
    <location>
        <begin position="174"/>
        <end position="448"/>
    </location>
</feature>
<dbReference type="GO" id="GO:0005737">
    <property type="term" value="C:cytoplasm"/>
    <property type="evidence" value="ECO:0007669"/>
    <property type="project" value="UniProtKB-SubCell"/>
</dbReference>
<dbReference type="NCBIfam" id="TIGR00563">
    <property type="entry name" value="rsmB"/>
    <property type="match status" value="1"/>
</dbReference>
<evidence type="ECO:0000256" key="3">
    <source>
        <dbReference type="ARBA" id="ARBA00007494"/>
    </source>
</evidence>
<dbReference type="Gene3D" id="3.40.50.150">
    <property type="entry name" value="Vaccinia Virus protein VP39"/>
    <property type="match status" value="1"/>
</dbReference>
<comment type="similarity">
    <text evidence="3 14">Belongs to the class I-like SAM-binding methyltransferase superfamily. RsmB/NOP family.</text>
</comment>
<sequence>MNQSTADPRRSAYDILVRVERERTFAEPLIDRELSGGILRGPDRGLLTELVYGVLRRTATLDYLVDLFCATRAAKLERAVLILLRLGLYQIFFLDRIPVSAAVNETVTLAREKAPRASGLVNAVLRRSDRERSLVSWPDRELDPAGYLSLRHSHPRWIVEGWIAQLGFEDAEALAAVMATPPPLTVRVNTLRTSREAYLDLLKEAGTEAEPTRHSPHGIRILSRTAVAALPGFGEGLAIVQDESSQLASLLLEPRPGERVLDACASPGGKATHLAQIMSDRGEVIAWDVAEKKLVPITDNARRLGIGIIRPAVADARNPEQTVAPFDRILVDAPCSALGVLRRTPEGKWWKTPDDVARLAQSQRRILAGAASLLKPGGTLLYSTCSTTTDENESIIEDFLSHHADFMLEDLNYHFPCLSELITGRGMFRSWPHCHGMDGFFAARLRRA</sequence>
<dbReference type="Gene3D" id="1.10.940.10">
    <property type="entry name" value="NusB-like"/>
    <property type="match status" value="1"/>
</dbReference>
<accession>A0A0C1QSD7</accession>
<evidence type="ECO:0000313" key="16">
    <source>
        <dbReference type="EMBL" id="KIE43817.1"/>
    </source>
</evidence>
<evidence type="ECO:0000256" key="9">
    <source>
        <dbReference type="ARBA" id="ARBA00022691"/>
    </source>
</evidence>
<dbReference type="InterPro" id="IPR004573">
    <property type="entry name" value="rRNA_ssu_MeTfrase_B"/>
</dbReference>
<evidence type="ECO:0000256" key="8">
    <source>
        <dbReference type="ARBA" id="ARBA00022679"/>
    </source>
</evidence>
<dbReference type="InterPro" id="IPR049560">
    <property type="entry name" value="MeTrfase_RsmB-F_NOP2_cat"/>
</dbReference>
<dbReference type="PRINTS" id="PR02008">
    <property type="entry name" value="RCMTFAMILY"/>
</dbReference>
<keyword evidence="7 14" id="KW-0489">Methyltransferase</keyword>